<organism evidence="1 2">
    <name type="scientific">Bradyrhizobium rifense</name>
    <dbReference type="NCBI Taxonomy" id="515499"/>
    <lineage>
        <taxon>Bacteria</taxon>
        <taxon>Pseudomonadati</taxon>
        <taxon>Pseudomonadota</taxon>
        <taxon>Alphaproteobacteria</taxon>
        <taxon>Hyphomicrobiales</taxon>
        <taxon>Nitrobacteraceae</taxon>
        <taxon>Bradyrhizobium</taxon>
    </lineage>
</organism>
<reference evidence="1 2" key="1">
    <citation type="submission" date="2019-08" db="EMBL/GenBank/DDBJ databases">
        <title>Bradyrhizobium hipponensis sp. nov., a rhizobium isolated from a Lupinus angustifolius root nodule in Tunisia.</title>
        <authorList>
            <person name="Off K."/>
            <person name="Rejili M."/>
            <person name="Mars M."/>
            <person name="Brachmann A."/>
            <person name="Marin M."/>
        </authorList>
    </citation>
    <scope>NUCLEOTIDE SEQUENCE [LARGE SCALE GENOMIC DNA]</scope>
    <source>
        <strain evidence="1 2">CTAW71</strain>
    </source>
</reference>
<dbReference type="Proteomes" id="UP000324758">
    <property type="component" value="Unassembled WGS sequence"/>
</dbReference>
<dbReference type="RefSeq" id="WP_148770722.1">
    <property type="nucleotide sequence ID" value="NZ_VSSS01000007.1"/>
</dbReference>
<evidence type="ECO:0008006" key="3">
    <source>
        <dbReference type="Google" id="ProtNLM"/>
    </source>
</evidence>
<dbReference type="InterPro" id="IPR001343">
    <property type="entry name" value="Hemolysn_Ca-bd"/>
</dbReference>
<dbReference type="PRINTS" id="PR00313">
    <property type="entry name" value="CABNDNGRPT"/>
</dbReference>
<dbReference type="OrthoDB" id="8185141at2"/>
<comment type="caution">
    <text evidence="1">The sequence shown here is derived from an EMBL/GenBank/DDBJ whole genome shotgun (WGS) entry which is preliminary data.</text>
</comment>
<name>A0A5D3KMZ0_9BRAD</name>
<dbReference type="GO" id="GO:0005509">
    <property type="term" value="F:calcium ion binding"/>
    <property type="evidence" value="ECO:0007669"/>
    <property type="project" value="InterPro"/>
</dbReference>
<dbReference type="PROSITE" id="PS00330">
    <property type="entry name" value="HEMOLYSIN_CALCIUM"/>
    <property type="match status" value="1"/>
</dbReference>
<protein>
    <recommendedName>
        <fullName evidence="3">Calcium-binding protein</fullName>
    </recommendedName>
</protein>
<evidence type="ECO:0000313" key="1">
    <source>
        <dbReference type="EMBL" id="TYL99521.1"/>
    </source>
</evidence>
<evidence type="ECO:0000313" key="2">
    <source>
        <dbReference type="Proteomes" id="UP000324758"/>
    </source>
</evidence>
<dbReference type="InterPro" id="IPR018511">
    <property type="entry name" value="Hemolysin-typ_Ca-bd_CS"/>
</dbReference>
<dbReference type="InterPro" id="IPR011049">
    <property type="entry name" value="Serralysin-like_metalloprot_C"/>
</dbReference>
<dbReference type="Pfam" id="PF00353">
    <property type="entry name" value="HemolysinCabind"/>
    <property type="match status" value="2"/>
</dbReference>
<keyword evidence="2" id="KW-1185">Reference proteome</keyword>
<proteinExistence type="predicted"/>
<gene>
    <name evidence="1" type="ORF">FXB40_02985</name>
</gene>
<accession>A0A5D3KMZ0</accession>
<dbReference type="Gene3D" id="2.150.10.10">
    <property type="entry name" value="Serralysin-like metalloprotease, C-terminal"/>
    <property type="match status" value="1"/>
</dbReference>
<dbReference type="AlphaFoldDB" id="A0A5D3KMZ0"/>
<dbReference type="SUPFAM" id="SSF51120">
    <property type="entry name" value="beta-Roll"/>
    <property type="match status" value="1"/>
</dbReference>
<dbReference type="EMBL" id="VSSS01000007">
    <property type="protein sequence ID" value="TYL99521.1"/>
    <property type="molecule type" value="Genomic_DNA"/>
</dbReference>
<sequence>MRHLPDDTITLAIGDQQFETLFGDPDFPTNARGGNDTITVSIGTQTFLDLVGDGATLDGHSHGGNDTLAVSLAGFEDTVIVDGDAQSMVDHAKGGNDTLYASSKNSVFTSFSLYGDTEGVMSDHAKGGNDNIVGVFGGRSSNTLVGDGATMTGHTHGGNDTLLAFEANQDGSAGLYGDAITMSDHAHGGNDVLTLVVGSDAENGGATLYGDAGFLEGDARGGNDVLTAFFGVSDPNGSQSVALIGDADTMSGNARGGNDVLIGGSHNDTLVGDALHYAPSAPGSIKGGNDILNGGAGNDQLWGGPNNDKFVFDKGSGLDVIHDFDQGNRAVGSTAPEHDVINLHDYGFASWKALLSLISDDSSGNAVIHLTTNDAITLAGVHTADLHARDFTI</sequence>